<dbReference type="Proteomes" id="UP001642540">
    <property type="component" value="Unassembled WGS sequence"/>
</dbReference>
<proteinExistence type="predicted"/>
<gene>
    <name evidence="1" type="ORF">ODALV1_LOCUS16563</name>
</gene>
<evidence type="ECO:0000313" key="1">
    <source>
        <dbReference type="EMBL" id="CAL8114674.1"/>
    </source>
</evidence>
<comment type="caution">
    <text evidence="1">The sequence shown here is derived from an EMBL/GenBank/DDBJ whole genome shotgun (WGS) entry which is preliminary data.</text>
</comment>
<keyword evidence="2" id="KW-1185">Reference proteome</keyword>
<sequence length="175" mass="20253">MDLTKVVKTSCLEVAQFRELLIQIGKNKQDCKAWEIVRIQRKQTLDNCYQVCSILIAKKPTYSVTDINKQLDNLHSCVDWLLDEITKCQNLMLILHSEGRNSEYLSNELLLISNDVDEAKKLQAEIEFHKIKSKCTKPSTKIGIDLTKNIPSLTMTRSEKRKRPMCRPQTRISFP</sequence>
<evidence type="ECO:0000313" key="2">
    <source>
        <dbReference type="Proteomes" id="UP001642540"/>
    </source>
</evidence>
<reference evidence="1 2" key="1">
    <citation type="submission" date="2024-08" db="EMBL/GenBank/DDBJ databases">
        <authorList>
            <person name="Cucini C."/>
            <person name="Frati F."/>
        </authorList>
    </citation>
    <scope>NUCLEOTIDE SEQUENCE [LARGE SCALE GENOMIC DNA]</scope>
</reference>
<protein>
    <submittedName>
        <fullName evidence="1">Uncharacterized protein</fullName>
    </submittedName>
</protein>
<accession>A0ABP1R2L5</accession>
<organism evidence="1 2">
    <name type="scientific">Orchesella dallaii</name>
    <dbReference type="NCBI Taxonomy" id="48710"/>
    <lineage>
        <taxon>Eukaryota</taxon>
        <taxon>Metazoa</taxon>
        <taxon>Ecdysozoa</taxon>
        <taxon>Arthropoda</taxon>
        <taxon>Hexapoda</taxon>
        <taxon>Collembola</taxon>
        <taxon>Entomobryomorpha</taxon>
        <taxon>Entomobryoidea</taxon>
        <taxon>Orchesellidae</taxon>
        <taxon>Orchesellinae</taxon>
        <taxon>Orchesella</taxon>
    </lineage>
</organism>
<name>A0ABP1R2L5_9HEXA</name>
<dbReference type="EMBL" id="CAXLJM020000050">
    <property type="protein sequence ID" value="CAL8114674.1"/>
    <property type="molecule type" value="Genomic_DNA"/>
</dbReference>